<dbReference type="GO" id="GO:0016887">
    <property type="term" value="F:ATP hydrolysis activity"/>
    <property type="evidence" value="ECO:0007669"/>
    <property type="project" value="InterPro"/>
</dbReference>
<name>A0A1V0TK05_9ACTN</name>
<dbReference type="InterPro" id="IPR003439">
    <property type="entry name" value="ABC_transporter-like_ATP-bd"/>
</dbReference>
<accession>A0A1V0TK05</accession>
<evidence type="ECO:0000256" key="7">
    <source>
        <dbReference type="SAM" id="MobiDB-lite"/>
    </source>
</evidence>
<protein>
    <submittedName>
        <fullName evidence="10">ABC transporter</fullName>
    </submittedName>
</protein>
<keyword evidence="11" id="KW-1185">Reference proteome</keyword>
<evidence type="ECO:0000313" key="11">
    <source>
        <dbReference type="Proteomes" id="UP000192726"/>
    </source>
</evidence>
<keyword evidence="2 8" id="KW-0812">Transmembrane</keyword>
<dbReference type="InterPro" id="IPR036640">
    <property type="entry name" value="ABC1_TM_sf"/>
</dbReference>
<dbReference type="GO" id="GO:0005524">
    <property type="term" value="F:ATP binding"/>
    <property type="evidence" value="ECO:0007669"/>
    <property type="project" value="UniProtKB-KW"/>
</dbReference>
<keyword evidence="5 8" id="KW-1133">Transmembrane helix</keyword>
<dbReference type="STRING" id="553510.B1H19_03055"/>
<dbReference type="SUPFAM" id="SSF52540">
    <property type="entry name" value="P-loop containing nucleoside triphosphate hydrolases"/>
    <property type="match status" value="1"/>
</dbReference>
<feature type="transmembrane region" description="Helical" evidence="8">
    <location>
        <begin position="302"/>
        <end position="324"/>
    </location>
</feature>
<dbReference type="SMART" id="SM00382">
    <property type="entry name" value="AAA"/>
    <property type="match status" value="1"/>
</dbReference>
<dbReference type="PANTHER" id="PTHR43394:SF1">
    <property type="entry name" value="ATP-BINDING CASSETTE SUB-FAMILY B MEMBER 10, MITOCHONDRIAL"/>
    <property type="match status" value="1"/>
</dbReference>
<dbReference type="Pfam" id="PF00005">
    <property type="entry name" value="ABC_tran"/>
    <property type="match status" value="1"/>
</dbReference>
<evidence type="ECO:0000256" key="5">
    <source>
        <dbReference type="ARBA" id="ARBA00022989"/>
    </source>
</evidence>
<gene>
    <name evidence="10" type="ORF">B1H19_03055</name>
</gene>
<keyword evidence="6 8" id="KW-0472">Membrane</keyword>
<dbReference type="AlphaFoldDB" id="A0A1V0TK05"/>
<evidence type="ECO:0000313" key="10">
    <source>
        <dbReference type="EMBL" id="ARF53277.1"/>
    </source>
</evidence>
<keyword evidence="3" id="KW-0547">Nucleotide-binding</keyword>
<evidence type="ECO:0000256" key="1">
    <source>
        <dbReference type="ARBA" id="ARBA00004651"/>
    </source>
</evidence>
<evidence type="ECO:0000256" key="6">
    <source>
        <dbReference type="ARBA" id="ARBA00023136"/>
    </source>
</evidence>
<dbReference type="SUPFAM" id="SSF90123">
    <property type="entry name" value="ABC transporter transmembrane region"/>
    <property type="match status" value="1"/>
</dbReference>
<reference evidence="10 11" key="1">
    <citation type="submission" date="2017-04" db="EMBL/GenBank/DDBJ databases">
        <title>Complete Genome Sequence of Streptomyces gilvosporeus F607, a Capable Producer of Natamycin.</title>
        <authorList>
            <person name="Zong G."/>
            <person name="Zhong C."/>
            <person name="Fu J."/>
            <person name="Qin R."/>
            <person name="Cao G."/>
        </authorList>
    </citation>
    <scope>NUCLEOTIDE SEQUENCE [LARGE SCALE GENOMIC DNA]</scope>
    <source>
        <strain evidence="10 11">F607</strain>
    </source>
</reference>
<dbReference type="GO" id="GO:0015421">
    <property type="term" value="F:ABC-type oligopeptide transporter activity"/>
    <property type="evidence" value="ECO:0007669"/>
    <property type="project" value="TreeGrafter"/>
</dbReference>
<comment type="subcellular location">
    <subcellularLocation>
        <location evidence="1">Cell membrane</location>
        <topology evidence="1">Multi-pass membrane protein</topology>
    </subcellularLocation>
</comment>
<feature type="transmembrane region" description="Helical" evidence="8">
    <location>
        <begin position="112"/>
        <end position="137"/>
    </location>
</feature>
<evidence type="ECO:0000256" key="4">
    <source>
        <dbReference type="ARBA" id="ARBA00022840"/>
    </source>
</evidence>
<dbReference type="GO" id="GO:0005886">
    <property type="term" value="C:plasma membrane"/>
    <property type="evidence" value="ECO:0007669"/>
    <property type="project" value="UniProtKB-SubCell"/>
</dbReference>
<dbReference type="PANTHER" id="PTHR43394">
    <property type="entry name" value="ATP-DEPENDENT PERMEASE MDL1, MITOCHONDRIAL"/>
    <property type="match status" value="1"/>
</dbReference>
<dbReference type="Proteomes" id="UP000192726">
    <property type="component" value="Chromosome"/>
</dbReference>
<dbReference type="InterPro" id="IPR027417">
    <property type="entry name" value="P-loop_NTPase"/>
</dbReference>
<feature type="transmembrane region" description="Helical" evidence="8">
    <location>
        <begin position="330"/>
        <end position="358"/>
    </location>
</feature>
<dbReference type="EMBL" id="CP020569">
    <property type="protein sequence ID" value="ARF53277.1"/>
    <property type="molecule type" value="Genomic_DNA"/>
</dbReference>
<evidence type="ECO:0000256" key="2">
    <source>
        <dbReference type="ARBA" id="ARBA00022692"/>
    </source>
</evidence>
<dbReference type="InterPro" id="IPR003593">
    <property type="entry name" value="AAA+_ATPase"/>
</dbReference>
<organism evidence="10 11">
    <name type="scientific">Streptomyces gilvosporeus</name>
    <dbReference type="NCBI Taxonomy" id="553510"/>
    <lineage>
        <taxon>Bacteria</taxon>
        <taxon>Bacillati</taxon>
        <taxon>Actinomycetota</taxon>
        <taxon>Actinomycetes</taxon>
        <taxon>Kitasatosporales</taxon>
        <taxon>Streptomycetaceae</taxon>
        <taxon>Streptomyces</taxon>
    </lineage>
</organism>
<evidence type="ECO:0000256" key="3">
    <source>
        <dbReference type="ARBA" id="ARBA00022741"/>
    </source>
</evidence>
<dbReference type="CDD" id="cd03228">
    <property type="entry name" value="ABCC_MRP_Like"/>
    <property type="match status" value="1"/>
</dbReference>
<feature type="region of interest" description="Disordered" evidence="7">
    <location>
        <begin position="9"/>
        <end position="32"/>
    </location>
</feature>
<proteinExistence type="predicted"/>
<sequence length="637" mass="68761">MSVVEGLLKGAQGRRDGVGRPPMPEPREPTEKRARLRSAFEDASFRGMCLNIPSLLADIAKMAWAIDRRDVLVLVGCQVLSGVSAAVVLAAVGEAMALLVGGGPVSERVRQALPALAVLALAAGVGRVASGLAAWAVARVKPRVMSAADTALVEAMVSVEVAAFNRAGFAEEHERAETGVTRCDRMFSDAQAFIAALVRLVTAFGVVTALHPLMLPVLVLAVMPSGVGAVTEAKIEHRTNYLNSANRNLRGMMRSHVTASNLADEVRANSMRSYLLFWYRTLSRRNDERIVRAAGGQLRANLAAAAFGGMCLCGAWATLVWLTVSGQVSLAVSATAVVAVRTALGSLSNAVGYCAALFRSTLFLGDWKRFVDITTAELEMSRGGGRAPRCPETIRVEEVTYCYPGRTRPAIDGLSLTFRRGEVVAVVGENGSGKSTLTRLITGLNLADKGTVLWDGVDLAGVAPETVWSQTGLVPQFFARWPLPCRENITLGQPRTWDDEAVWEVLETVGLRQAVQELPEGLDTLLAREMWGGVTLSGGQWQRLACARAVYRQPAVLVLDEPTSEMDARGEHQIFQVLKGMSQDRITVIVTHQLENTKIADRIIVMERGQIIEEGSFDQLVKGGGLFEELYELGRDR</sequence>
<dbReference type="Gene3D" id="3.40.50.300">
    <property type="entry name" value="P-loop containing nucleotide triphosphate hydrolases"/>
    <property type="match status" value="1"/>
</dbReference>
<dbReference type="KEGG" id="sgv:B1H19_03055"/>
<feature type="transmembrane region" description="Helical" evidence="8">
    <location>
        <begin position="190"/>
        <end position="207"/>
    </location>
</feature>
<evidence type="ECO:0000259" key="9">
    <source>
        <dbReference type="PROSITE" id="PS50893"/>
    </source>
</evidence>
<dbReference type="Gene3D" id="1.20.1560.10">
    <property type="entry name" value="ABC transporter type 1, transmembrane domain"/>
    <property type="match status" value="1"/>
</dbReference>
<feature type="domain" description="ABC transporter" evidence="9">
    <location>
        <begin position="394"/>
        <end position="633"/>
    </location>
</feature>
<keyword evidence="4" id="KW-0067">ATP-binding</keyword>
<dbReference type="InterPro" id="IPR039421">
    <property type="entry name" value="Type_1_exporter"/>
</dbReference>
<feature type="transmembrane region" description="Helical" evidence="8">
    <location>
        <begin position="71"/>
        <end position="92"/>
    </location>
</feature>
<evidence type="ECO:0000256" key="8">
    <source>
        <dbReference type="SAM" id="Phobius"/>
    </source>
</evidence>
<dbReference type="PROSITE" id="PS50893">
    <property type="entry name" value="ABC_TRANSPORTER_2"/>
    <property type="match status" value="1"/>
</dbReference>